<protein>
    <recommendedName>
        <fullName evidence="5">Peptidase S33 tripeptidyl aminopeptidase-like C-terminal domain-containing protein</fullName>
    </recommendedName>
</protein>
<dbReference type="Pfam" id="PF08386">
    <property type="entry name" value="Abhydrolase_4"/>
    <property type="match status" value="1"/>
</dbReference>
<proteinExistence type="inferred from homology"/>
<feature type="chain" id="PRO_5016897569" description="Peptidase S33 tripeptidyl aminopeptidase-like C-terminal domain-containing protein" evidence="4">
    <location>
        <begin position="26"/>
        <end position="507"/>
    </location>
</feature>
<dbReference type="OrthoDB" id="4447445at2"/>
<evidence type="ECO:0000259" key="5">
    <source>
        <dbReference type="Pfam" id="PF08386"/>
    </source>
</evidence>
<dbReference type="AlphaFoldDB" id="A0A344L7Z4"/>
<dbReference type="RefSeq" id="WP_113693408.1">
    <property type="nucleotide sequence ID" value="NZ_CP015163.1"/>
</dbReference>
<dbReference type="InterPro" id="IPR051601">
    <property type="entry name" value="Serine_prot/Carboxylest_S33"/>
</dbReference>
<comment type="similarity">
    <text evidence="1">Belongs to the peptidase S33 family.</text>
</comment>
<evidence type="ECO:0000313" key="7">
    <source>
        <dbReference type="Proteomes" id="UP000250434"/>
    </source>
</evidence>
<evidence type="ECO:0000256" key="4">
    <source>
        <dbReference type="SAM" id="SignalP"/>
    </source>
</evidence>
<evidence type="ECO:0000313" key="6">
    <source>
        <dbReference type="EMBL" id="AXB44168.1"/>
    </source>
</evidence>
<dbReference type="PANTHER" id="PTHR43248">
    <property type="entry name" value="2-SUCCINYL-6-HYDROXY-2,4-CYCLOHEXADIENE-1-CARBOXYLATE SYNTHASE"/>
    <property type="match status" value="1"/>
</dbReference>
<dbReference type="ESTHER" id="9pseu-a0a344l7z4">
    <property type="family name" value="Tiancimycin-TnmK-Tripeptidase-HIP"/>
</dbReference>
<sequence>MRGIRTGLAVLALATIAAAGMPATAQEGPAWAPCPEEFGGKLECAEISVPQDYDVPDGPQVKIALSRLKATGANRRGVLLLNPGGPGSAGRLMPQAVGGLAPRGVTDQYDLIGFDPRGTGASTPVSCELTPEQLNVTKLMPYPAPDGSITENLAYAEQVAKQCATSTEIPHVTTANTARDMDRIRAALGEEKISYFGGSYGSYLGAVYTTLFPDRSDRVVLDAVVDPTDVWRRVWQLWGLANEERFEDFAAWTAARHGTYELGETPEAVRETYFTLAAKLDATPLNTSTKPLSGNNFREETRGALYGDESFPSLAKLWQAAKLGDAVQAAEARQLPDETQSFPATLWSIACNEAGWPREPKVYQREVDRDRKLYPITAGMPSNVWPCAFWPHQPEPPVEVTDRGQPTVLLLQNLRDPATPLPGALAMRKSLGDRARLVLADQGGHGTYLTTQNACGSNAATAFLVHGTLPEQDVFCGPETAVPDARVATGPQRDELVRDLRAGQFPF</sequence>
<dbReference type="GO" id="GO:0016787">
    <property type="term" value="F:hydrolase activity"/>
    <property type="evidence" value="ECO:0007669"/>
    <property type="project" value="UniProtKB-KW"/>
</dbReference>
<evidence type="ECO:0000256" key="3">
    <source>
        <dbReference type="ARBA" id="ARBA00022801"/>
    </source>
</evidence>
<dbReference type="Gene3D" id="3.40.50.1820">
    <property type="entry name" value="alpha/beta hydrolase"/>
    <property type="match status" value="1"/>
</dbReference>
<dbReference type="SUPFAM" id="SSF53474">
    <property type="entry name" value="alpha/beta-Hydrolases"/>
    <property type="match status" value="1"/>
</dbReference>
<keyword evidence="3" id="KW-0378">Hydrolase</keyword>
<feature type="signal peptide" evidence="4">
    <location>
        <begin position="1"/>
        <end position="25"/>
    </location>
</feature>
<dbReference type="Proteomes" id="UP000250434">
    <property type="component" value="Chromosome"/>
</dbReference>
<accession>A0A344L7Z4</accession>
<name>A0A344L7Z4_9PSEU</name>
<reference evidence="6 7" key="1">
    <citation type="submission" date="2016-04" db="EMBL/GenBank/DDBJ databases">
        <title>Complete genome sequence and analysis of deep-sea sediment isolate, Amycolatopsis sp. WP1.</title>
        <authorList>
            <person name="Wang H."/>
            <person name="Chen S."/>
            <person name="Wu Q."/>
        </authorList>
    </citation>
    <scope>NUCLEOTIDE SEQUENCE [LARGE SCALE GENOMIC DNA]</scope>
    <source>
        <strain evidence="6 7">WP1</strain>
    </source>
</reference>
<keyword evidence="7" id="KW-1185">Reference proteome</keyword>
<evidence type="ECO:0000256" key="2">
    <source>
        <dbReference type="ARBA" id="ARBA00022729"/>
    </source>
</evidence>
<dbReference type="PANTHER" id="PTHR43248:SF29">
    <property type="entry name" value="TRIPEPTIDYL AMINOPEPTIDASE"/>
    <property type="match status" value="1"/>
</dbReference>
<dbReference type="EMBL" id="CP015163">
    <property type="protein sequence ID" value="AXB44168.1"/>
    <property type="molecule type" value="Genomic_DNA"/>
</dbReference>
<keyword evidence="2 4" id="KW-0732">Signal</keyword>
<evidence type="ECO:0000256" key="1">
    <source>
        <dbReference type="ARBA" id="ARBA00010088"/>
    </source>
</evidence>
<feature type="domain" description="Peptidase S33 tripeptidyl aminopeptidase-like C-terminal" evidence="5">
    <location>
        <begin position="382"/>
        <end position="476"/>
    </location>
</feature>
<dbReference type="KEGG" id="aab:A4R43_17900"/>
<dbReference type="InterPro" id="IPR013595">
    <property type="entry name" value="Pept_S33_TAP-like_C"/>
</dbReference>
<dbReference type="InterPro" id="IPR029058">
    <property type="entry name" value="AB_hydrolase_fold"/>
</dbReference>
<gene>
    <name evidence="6" type="ORF">A4R43_17900</name>
</gene>
<organism evidence="6 7">
    <name type="scientific">Amycolatopsis albispora</name>
    <dbReference type="NCBI Taxonomy" id="1804986"/>
    <lineage>
        <taxon>Bacteria</taxon>
        <taxon>Bacillati</taxon>
        <taxon>Actinomycetota</taxon>
        <taxon>Actinomycetes</taxon>
        <taxon>Pseudonocardiales</taxon>
        <taxon>Pseudonocardiaceae</taxon>
        <taxon>Amycolatopsis</taxon>
    </lineage>
</organism>